<protein>
    <submittedName>
        <fullName evidence="1">Uncharacterized protein</fullName>
    </submittedName>
</protein>
<reference evidence="2" key="1">
    <citation type="journal article" date="2017" name="Front. Plant Sci.">
        <title>Climate Clever Clovers: New Paradigm to Reduce the Environmental Footprint of Ruminants by Breeding Low Methanogenic Forages Utilizing Haplotype Variation.</title>
        <authorList>
            <person name="Kaur P."/>
            <person name="Appels R."/>
            <person name="Bayer P.E."/>
            <person name="Keeble-Gagnere G."/>
            <person name="Wang J."/>
            <person name="Hirakawa H."/>
            <person name="Shirasawa K."/>
            <person name="Vercoe P."/>
            <person name="Stefanova K."/>
            <person name="Durmic Z."/>
            <person name="Nichols P."/>
            <person name="Revell C."/>
            <person name="Isobe S.N."/>
            <person name="Edwards D."/>
            <person name="Erskine W."/>
        </authorList>
    </citation>
    <scope>NUCLEOTIDE SEQUENCE [LARGE SCALE GENOMIC DNA]</scope>
    <source>
        <strain evidence="2">cv. Daliak</strain>
    </source>
</reference>
<organism evidence="1 2">
    <name type="scientific">Trifolium subterraneum</name>
    <name type="common">Subterranean clover</name>
    <dbReference type="NCBI Taxonomy" id="3900"/>
    <lineage>
        <taxon>Eukaryota</taxon>
        <taxon>Viridiplantae</taxon>
        <taxon>Streptophyta</taxon>
        <taxon>Embryophyta</taxon>
        <taxon>Tracheophyta</taxon>
        <taxon>Spermatophyta</taxon>
        <taxon>Magnoliopsida</taxon>
        <taxon>eudicotyledons</taxon>
        <taxon>Gunneridae</taxon>
        <taxon>Pentapetalae</taxon>
        <taxon>rosids</taxon>
        <taxon>fabids</taxon>
        <taxon>Fabales</taxon>
        <taxon>Fabaceae</taxon>
        <taxon>Papilionoideae</taxon>
        <taxon>50 kb inversion clade</taxon>
        <taxon>NPAAA clade</taxon>
        <taxon>Hologalegina</taxon>
        <taxon>IRL clade</taxon>
        <taxon>Trifolieae</taxon>
        <taxon>Trifolium</taxon>
    </lineage>
</organism>
<dbReference type="AlphaFoldDB" id="A0A2Z6MBA8"/>
<accession>A0A2Z6MBA8</accession>
<name>A0A2Z6MBA8_TRISU</name>
<evidence type="ECO:0000313" key="1">
    <source>
        <dbReference type="EMBL" id="GAU19648.1"/>
    </source>
</evidence>
<evidence type="ECO:0000313" key="2">
    <source>
        <dbReference type="Proteomes" id="UP000242715"/>
    </source>
</evidence>
<sequence length="57" mass="6709">MRNELRNRPVKLLQVFTYFRGKKMAGIGRNLNDIRYGRVVKPFVSPKVDPRPIIKKP</sequence>
<dbReference type="EMBL" id="DF973201">
    <property type="protein sequence ID" value="GAU19648.1"/>
    <property type="molecule type" value="Genomic_DNA"/>
</dbReference>
<gene>
    <name evidence="1" type="ORF">TSUD_185640</name>
</gene>
<keyword evidence="2" id="KW-1185">Reference proteome</keyword>
<dbReference type="Proteomes" id="UP000242715">
    <property type="component" value="Unassembled WGS sequence"/>
</dbReference>
<proteinExistence type="predicted"/>